<dbReference type="InterPro" id="IPR002577">
    <property type="entry name" value="HTH_HxlR"/>
</dbReference>
<keyword evidence="1" id="KW-0805">Transcription regulation</keyword>
<dbReference type="EMBL" id="SJPN01000004">
    <property type="protein sequence ID" value="TWU02939.1"/>
    <property type="molecule type" value="Genomic_DNA"/>
</dbReference>
<evidence type="ECO:0000256" key="1">
    <source>
        <dbReference type="ARBA" id="ARBA00023015"/>
    </source>
</evidence>
<dbReference type="Gene3D" id="1.10.10.10">
    <property type="entry name" value="Winged helix-like DNA-binding domain superfamily/Winged helix DNA-binding domain"/>
    <property type="match status" value="1"/>
</dbReference>
<sequence length="142" mass="15928">MSPNENRSDCPVASALDLLGDRWTLLIVRDIVLGQRFAYTEIGADEGIATNVLSNRLERLVCAEVIEQFQHPTDKRRRAYLPTEKGISLVRVLVELLVWGDAHTSATSGAEFAAAIRKDRETMIAHLEAKARQSVEEFHNQQ</sequence>
<dbReference type="OrthoDB" id="9791143at2"/>
<comment type="caution">
    <text evidence="5">The sequence shown here is derived from an EMBL/GenBank/DDBJ whole genome shotgun (WGS) entry which is preliminary data.</text>
</comment>
<dbReference type="InterPro" id="IPR036390">
    <property type="entry name" value="WH_DNA-bd_sf"/>
</dbReference>
<evidence type="ECO:0000256" key="2">
    <source>
        <dbReference type="ARBA" id="ARBA00023125"/>
    </source>
</evidence>
<dbReference type="InterPro" id="IPR036388">
    <property type="entry name" value="WH-like_DNA-bd_sf"/>
</dbReference>
<dbReference type="PANTHER" id="PTHR33204">
    <property type="entry name" value="TRANSCRIPTIONAL REGULATOR, MARR FAMILY"/>
    <property type="match status" value="1"/>
</dbReference>
<evidence type="ECO:0000259" key="4">
    <source>
        <dbReference type="PROSITE" id="PS51118"/>
    </source>
</evidence>
<proteinExistence type="predicted"/>
<dbReference type="PROSITE" id="PS51118">
    <property type="entry name" value="HTH_HXLR"/>
    <property type="match status" value="1"/>
</dbReference>
<keyword evidence="2" id="KW-0238">DNA-binding</keyword>
<dbReference type="SUPFAM" id="SSF46785">
    <property type="entry name" value="Winged helix' DNA-binding domain"/>
    <property type="match status" value="1"/>
</dbReference>
<keyword evidence="6" id="KW-1185">Reference proteome</keyword>
<keyword evidence="3" id="KW-0804">Transcription</keyword>
<dbReference type="Proteomes" id="UP000320176">
    <property type="component" value="Unassembled WGS sequence"/>
</dbReference>
<dbReference type="AlphaFoldDB" id="A0A5C6AUR3"/>
<organism evidence="5 6">
    <name type="scientific">Stieleria varia</name>
    <dbReference type="NCBI Taxonomy" id="2528005"/>
    <lineage>
        <taxon>Bacteria</taxon>
        <taxon>Pseudomonadati</taxon>
        <taxon>Planctomycetota</taxon>
        <taxon>Planctomycetia</taxon>
        <taxon>Pirellulales</taxon>
        <taxon>Pirellulaceae</taxon>
        <taxon>Stieleria</taxon>
    </lineage>
</organism>
<protein>
    <submittedName>
        <fullName evidence="5">HTH-type transcriptional regulator YodB</fullName>
    </submittedName>
</protein>
<reference evidence="5 6" key="1">
    <citation type="submission" date="2019-02" db="EMBL/GenBank/DDBJ databases">
        <title>Deep-cultivation of Planctomycetes and their phenomic and genomic characterization uncovers novel biology.</title>
        <authorList>
            <person name="Wiegand S."/>
            <person name="Jogler M."/>
            <person name="Boedeker C."/>
            <person name="Pinto D."/>
            <person name="Vollmers J."/>
            <person name="Rivas-Marin E."/>
            <person name="Kohn T."/>
            <person name="Peeters S.H."/>
            <person name="Heuer A."/>
            <person name="Rast P."/>
            <person name="Oberbeckmann S."/>
            <person name="Bunk B."/>
            <person name="Jeske O."/>
            <person name="Meyerdierks A."/>
            <person name="Storesund J.E."/>
            <person name="Kallscheuer N."/>
            <person name="Luecker S."/>
            <person name="Lage O.M."/>
            <person name="Pohl T."/>
            <person name="Merkel B.J."/>
            <person name="Hornburger P."/>
            <person name="Mueller R.-W."/>
            <person name="Bruemmer F."/>
            <person name="Labrenz M."/>
            <person name="Spormann A.M."/>
            <person name="Op Den Camp H."/>
            <person name="Overmann J."/>
            <person name="Amann R."/>
            <person name="Jetten M.S.M."/>
            <person name="Mascher T."/>
            <person name="Medema M.H."/>
            <person name="Devos D.P."/>
            <person name="Kaster A.-K."/>
            <person name="Ovreas L."/>
            <person name="Rohde M."/>
            <person name="Galperin M.Y."/>
            <person name="Jogler C."/>
        </authorList>
    </citation>
    <scope>NUCLEOTIDE SEQUENCE [LARGE SCALE GENOMIC DNA]</scope>
    <source>
        <strain evidence="5 6">Pla52n</strain>
    </source>
</reference>
<gene>
    <name evidence="5" type="primary">yodB</name>
    <name evidence="5" type="ORF">Pla52n_40270</name>
</gene>
<accession>A0A5C6AUR3</accession>
<dbReference type="RefSeq" id="WP_146521172.1">
    <property type="nucleotide sequence ID" value="NZ_CP151726.1"/>
</dbReference>
<evidence type="ECO:0000256" key="3">
    <source>
        <dbReference type="ARBA" id="ARBA00023163"/>
    </source>
</evidence>
<evidence type="ECO:0000313" key="5">
    <source>
        <dbReference type="EMBL" id="TWU02939.1"/>
    </source>
</evidence>
<dbReference type="PANTHER" id="PTHR33204:SF18">
    <property type="entry name" value="TRANSCRIPTIONAL REGULATORY PROTEIN"/>
    <property type="match status" value="1"/>
</dbReference>
<feature type="domain" description="HTH hxlR-type" evidence="4">
    <location>
        <begin position="10"/>
        <end position="108"/>
    </location>
</feature>
<name>A0A5C6AUR3_9BACT</name>
<dbReference type="Pfam" id="PF01638">
    <property type="entry name" value="HxlR"/>
    <property type="match status" value="1"/>
</dbReference>
<evidence type="ECO:0000313" key="6">
    <source>
        <dbReference type="Proteomes" id="UP000320176"/>
    </source>
</evidence>
<dbReference type="GO" id="GO:0003677">
    <property type="term" value="F:DNA binding"/>
    <property type="evidence" value="ECO:0007669"/>
    <property type="project" value="UniProtKB-KW"/>
</dbReference>